<dbReference type="InterPro" id="IPR029063">
    <property type="entry name" value="SAM-dependent_MTases_sf"/>
</dbReference>
<comment type="caution">
    <text evidence="2">The sequence shown here is derived from an EMBL/GenBank/DDBJ whole genome shotgun (WGS) entry which is preliminary data.</text>
</comment>
<protein>
    <submittedName>
        <fullName evidence="2">Class I SAM-dependent methyltransferase</fullName>
    </submittedName>
</protein>
<keyword evidence="2" id="KW-0489">Methyltransferase</keyword>
<dbReference type="SUPFAM" id="SSF53335">
    <property type="entry name" value="S-adenosyl-L-methionine-dependent methyltransferases"/>
    <property type="match status" value="1"/>
</dbReference>
<name>A0A5C7WL13_METME</name>
<sequence>MAQITSGARAVLSIPFIYSSFQYLMGARCIWRYLANDVMHVKSSDCVLDIGCGPADLLAYLPENVTYWGFDISEDYIKKAKLRYRERGHFVCKLLEQADLDTLPKFDKVVLTGVFHHVSDDMAHKIVGLAYSALKEGGQMVSVDPCYAQDQNKIARFLISKDRGQNVRLESDYKMLVSDIFKKNKTHVVHRAWIPYTHCYMVCTK</sequence>
<dbReference type="CDD" id="cd02440">
    <property type="entry name" value="AdoMet_MTases"/>
    <property type="match status" value="1"/>
</dbReference>
<organism evidence="2 3">
    <name type="scientific">Methylophilus methylotrophus</name>
    <name type="common">Bacterium W3A1</name>
    <dbReference type="NCBI Taxonomy" id="17"/>
    <lineage>
        <taxon>Bacteria</taxon>
        <taxon>Pseudomonadati</taxon>
        <taxon>Pseudomonadota</taxon>
        <taxon>Betaproteobacteria</taxon>
        <taxon>Nitrosomonadales</taxon>
        <taxon>Methylophilaceae</taxon>
        <taxon>Methylophilus</taxon>
    </lineage>
</organism>
<dbReference type="Pfam" id="PF08242">
    <property type="entry name" value="Methyltransf_12"/>
    <property type="match status" value="1"/>
</dbReference>
<dbReference type="InterPro" id="IPR013217">
    <property type="entry name" value="Methyltransf_12"/>
</dbReference>
<gene>
    <name evidence="2" type="ORF">E6Q51_01035</name>
</gene>
<keyword evidence="2" id="KW-0808">Transferase</keyword>
<feature type="domain" description="Methyltransferase type 12" evidence="1">
    <location>
        <begin position="48"/>
        <end position="139"/>
    </location>
</feature>
<proteinExistence type="predicted"/>
<evidence type="ECO:0000313" key="3">
    <source>
        <dbReference type="Proteomes" id="UP000321374"/>
    </source>
</evidence>
<dbReference type="Gene3D" id="3.40.50.150">
    <property type="entry name" value="Vaccinia Virus protein VP39"/>
    <property type="match status" value="1"/>
</dbReference>
<reference evidence="2 3" key="1">
    <citation type="submission" date="2018-09" db="EMBL/GenBank/DDBJ databases">
        <title>Metagenome Assembled Genomes from an Advanced Water Purification Facility.</title>
        <authorList>
            <person name="Stamps B.W."/>
            <person name="Spear J.R."/>
        </authorList>
    </citation>
    <scope>NUCLEOTIDE SEQUENCE [LARGE SCALE GENOMIC DNA]</scope>
    <source>
        <strain evidence="2">Bin_42_2</strain>
    </source>
</reference>
<evidence type="ECO:0000259" key="1">
    <source>
        <dbReference type="Pfam" id="PF08242"/>
    </source>
</evidence>
<dbReference type="EMBL" id="SSGG01000019">
    <property type="protein sequence ID" value="TXI38477.1"/>
    <property type="molecule type" value="Genomic_DNA"/>
</dbReference>
<accession>A0A5C7WL13</accession>
<evidence type="ECO:0000313" key="2">
    <source>
        <dbReference type="EMBL" id="TXI38477.1"/>
    </source>
</evidence>
<dbReference type="AlphaFoldDB" id="A0A5C7WL13"/>
<dbReference type="GO" id="GO:0032259">
    <property type="term" value="P:methylation"/>
    <property type="evidence" value="ECO:0007669"/>
    <property type="project" value="UniProtKB-KW"/>
</dbReference>
<dbReference type="PANTHER" id="PTHR43861">
    <property type="entry name" value="TRANS-ACONITATE 2-METHYLTRANSFERASE-RELATED"/>
    <property type="match status" value="1"/>
</dbReference>
<dbReference type="Proteomes" id="UP000321374">
    <property type="component" value="Unassembled WGS sequence"/>
</dbReference>
<dbReference type="GO" id="GO:0008168">
    <property type="term" value="F:methyltransferase activity"/>
    <property type="evidence" value="ECO:0007669"/>
    <property type="project" value="UniProtKB-KW"/>
</dbReference>